<organism evidence="1 2">
    <name type="scientific">Edaphobacter aggregans</name>
    <dbReference type="NCBI Taxonomy" id="570835"/>
    <lineage>
        <taxon>Bacteria</taxon>
        <taxon>Pseudomonadati</taxon>
        <taxon>Acidobacteriota</taxon>
        <taxon>Terriglobia</taxon>
        <taxon>Terriglobales</taxon>
        <taxon>Acidobacteriaceae</taxon>
        <taxon>Edaphobacter</taxon>
    </lineage>
</organism>
<name>A0A3R9QL21_9BACT</name>
<accession>A0A3R9QL21</accession>
<gene>
    <name evidence="1" type="ORF">EDE15_4705</name>
</gene>
<sequence>MISGTVVSLFAVLGDVLRPKSFAGLFRAAPSIALATLGSMVHEHGNQYAAIESRSMVLGGCAFFIYASVSSFALRRFSASTLITTLALLPIWLV</sequence>
<dbReference type="EMBL" id="RSDW01000001">
    <property type="protein sequence ID" value="RSL19082.1"/>
    <property type="molecule type" value="Genomic_DNA"/>
</dbReference>
<protein>
    <submittedName>
        <fullName evidence="1">Uncharacterized protein</fullName>
    </submittedName>
</protein>
<keyword evidence="2" id="KW-1185">Reference proteome</keyword>
<evidence type="ECO:0000313" key="2">
    <source>
        <dbReference type="Proteomes" id="UP000269669"/>
    </source>
</evidence>
<proteinExistence type="predicted"/>
<comment type="caution">
    <text evidence="1">The sequence shown here is derived from an EMBL/GenBank/DDBJ whole genome shotgun (WGS) entry which is preliminary data.</text>
</comment>
<dbReference type="AlphaFoldDB" id="A0A3R9QL21"/>
<evidence type="ECO:0000313" key="1">
    <source>
        <dbReference type="EMBL" id="RSL19082.1"/>
    </source>
</evidence>
<dbReference type="Proteomes" id="UP000269669">
    <property type="component" value="Unassembled WGS sequence"/>
</dbReference>
<reference evidence="1 2" key="1">
    <citation type="submission" date="2018-12" db="EMBL/GenBank/DDBJ databases">
        <title>Sequencing of bacterial isolates from soil warming experiment in Harvard Forest, Massachusetts, USA.</title>
        <authorList>
            <person name="Deangelis K."/>
        </authorList>
    </citation>
    <scope>NUCLEOTIDE SEQUENCE [LARGE SCALE GENOMIC DNA]</scope>
    <source>
        <strain evidence="1 2">EB153</strain>
    </source>
</reference>